<feature type="compositionally biased region" description="Low complexity" evidence="1">
    <location>
        <begin position="713"/>
        <end position="722"/>
    </location>
</feature>
<organism evidence="2 3">
    <name type="scientific">Theileria equi strain WA</name>
    <dbReference type="NCBI Taxonomy" id="1537102"/>
    <lineage>
        <taxon>Eukaryota</taxon>
        <taxon>Sar</taxon>
        <taxon>Alveolata</taxon>
        <taxon>Apicomplexa</taxon>
        <taxon>Aconoidasida</taxon>
        <taxon>Piroplasmida</taxon>
        <taxon>Theileriidae</taxon>
        <taxon>Theileria</taxon>
    </lineage>
</organism>
<protein>
    <submittedName>
        <fullName evidence="2">Uncharacterized protein</fullName>
    </submittedName>
</protein>
<feature type="compositionally biased region" description="Basic and acidic residues" evidence="1">
    <location>
        <begin position="608"/>
        <end position="617"/>
    </location>
</feature>
<sequence>MPLINIKYKCPKGEDSRATTVECSTHKHFRAFLSNVYSDSKEADYRVCKHTRDRVSIITLKYGGKELTIADDTSAKLTNIHPNIKEVSTYYHKYYDSDNKEINKPLVLKLKEYGGKVHWYSNADARDEKGEQDGGTTWEPNTKWNAIDGNKFYDRDLKGDVLKRQLDELTCKLHNLHYIDISRNEKPDPYYSCPVCKKYSVRVSKDDTIGEYTKYKHTYTADANSVRYNDTLLKWRYEEGDVDYDETFPLESDKIPYLTVYYWEKDKEHTKPLILEVGLGYASLYYVNDRNVNDRNVNNNDNSRWSRITGKDGGLQLEDDELKKALQELKYNLFKPVIIDASKKDSYNQYCIKEGCTNASCPNEVKVENYDGSIYGFKNCIGWRHTYGKDNKTFTITNFTGGPSEGKDLIEFPIWDVTKVVVFFPGCSTKKTVSETPLVVYLENGNGNINRWSRNTDPNGANKWEDISCQFNKSPSGVPDLVTTLNDITKELKLNCPVEEKQELNQARSPMGTASAVREDSVVEPVEVFLEPEVVSVGGPGRGGEAKEGEPGKPKETKEDHDERSLVQNIPGTKTVGAIPGITAPAGPKVEGPQGPRGHEEATEDITQTDREVKEVDPGSTSEEVTDSEVATGAGKGESGIGGSGRENSQDISTGSGYPGGLFDWGSLASTLGDFAEKAVSPLIELKSALAGAVSIGATKAAYNLVNVLAKAGEPPKSPSGSQGSGGGDKAAKKDQESKVTKNEEVNTATDPELVPLYIPESKAYSETKETHARDAKRPGPHVSSEANVGQSGHNAGGGETASEQIINKGIDDQTRQAEESKDGPPKHDKEEKEEFKTAKATPPEGVQAQHPAADRSGPSDSTTPPTEPPQEKAEQLVDGASGLTITAILTGMGTYGGPLAGAGATFFGGWKLYNRYKGDPWVRQI</sequence>
<feature type="compositionally biased region" description="Polar residues" evidence="1">
    <location>
        <begin position="646"/>
        <end position="655"/>
    </location>
</feature>
<feature type="compositionally biased region" description="Gly residues" evidence="1">
    <location>
        <begin position="634"/>
        <end position="645"/>
    </location>
</feature>
<feature type="region of interest" description="Disordered" evidence="1">
    <location>
        <begin position="712"/>
        <end position="875"/>
    </location>
</feature>
<feature type="compositionally biased region" description="Basic and acidic residues" evidence="1">
    <location>
        <begin position="730"/>
        <end position="745"/>
    </location>
</feature>
<feature type="compositionally biased region" description="Basic and acidic residues" evidence="1">
    <location>
        <begin position="810"/>
        <end position="838"/>
    </location>
</feature>
<feature type="region of interest" description="Disordered" evidence="1">
    <location>
        <begin position="535"/>
        <end position="655"/>
    </location>
</feature>
<dbReference type="KEGG" id="beq:BEWA_016800"/>
<dbReference type="Proteomes" id="UP000031512">
    <property type="component" value="Unassembled WGS sequence"/>
</dbReference>
<feature type="compositionally biased region" description="Basic and acidic residues" evidence="1">
    <location>
        <begin position="764"/>
        <end position="778"/>
    </location>
</feature>
<dbReference type="GeneID" id="15804942"/>
<dbReference type="eggNOG" id="KOG1366">
    <property type="taxonomic scope" value="Eukaryota"/>
</dbReference>
<dbReference type="EMBL" id="ACOU01000008">
    <property type="protein sequence ID" value="EKX72002.1"/>
    <property type="molecule type" value="Genomic_DNA"/>
</dbReference>
<keyword evidence="3" id="KW-1185">Reference proteome</keyword>
<accession>L1L9B4</accession>
<comment type="caution">
    <text evidence="2">The sequence shown here is derived from an EMBL/GenBank/DDBJ whole genome shotgun (WGS) entry which is preliminary data.</text>
</comment>
<dbReference type="RefSeq" id="XP_004831454.1">
    <property type="nucleotide sequence ID" value="XM_004831397.1"/>
</dbReference>
<name>L1L9B4_THEEQ</name>
<evidence type="ECO:0000313" key="3">
    <source>
        <dbReference type="Proteomes" id="UP000031512"/>
    </source>
</evidence>
<dbReference type="AlphaFoldDB" id="L1L9B4"/>
<dbReference type="VEuPathDB" id="PiroplasmaDB:BEWA_016800"/>
<evidence type="ECO:0000256" key="1">
    <source>
        <dbReference type="SAM" id="MobiDB-lite"/>
    </source>
</evidence>
<feature type="compositionally biased region" description="Polar residues" evidence="1">
    <location>
        <begin position="785"/>
        <end position="794"/>
    </location>
</feature>
<gene>
    <name evidence="2" type="ORF">BEWA_016800</name>
</gene>
<reference evidence="2 3" key="1">
    <citation type="journal article" date="2012" name="BMC Genomics">
        <title>Comparative genomic analysis and phylogenetic position of Theileria equi.</title>
        <authorList>
            <person name="Kappmeyer L.S."/>
            <person name="Thiagarajan M."/>
            <person name="Herndon D.R."/>
            <person name="Ramsay J.D."/>
            <person name="Caler E."/>
            <person name="Djikeng A."/>
            <person name="Gillespie J.J."/>
            <person name="Lau A.O."/>
            <person name="Roalson E.H."/>
            <person name="Silva J.C."/>
            <person name="Silva M.G."/>
            <person name="Suarez C.E."/>
            <person name="Ueti M.W."/>
            <person name="Nene V.M."/>
            <person name="Mealey R.H."/>
            <person name="Knowles D.P."/>
            <person name="Brayton K.A."/>
        </authorList>
    </citation>
    <scope>NUCLEOTIDE SEQUENCE [LARGE SCALE GENOMIC DNA]</scope>
    <source>
        <strain evidence="2 3">WA</strain>
    </source>
</reference>
<proteinExistence type="predicted"/>
<evidence type="ECO:0000313" key="2">
    <source>
        <dbReference type="EMBL" id="EKX72002.1"/>
    </source>
</evidence>
<feature type="compositionally biased region" description="Basic and acidic residues" evidence="1">
    <location>
        <begin position="544"/>
        <end position="565"/>
    </location>
</feature>